<organism evidence="2 3">
    <name type="scientific">Felis catus</name>
    <name type="common">Cat</name>
    <name type="synonym">Felis silvestris catus</name>
    <dbReference type="NCBI Taxonomy" id="9685"/>
    <lineage>
        <taxon>Eukaryota</taxon>
        <taxon>Metazoa</taxon>
        <taxon>Chordata</taxon>
        <taxon>Craniata</taxon>
        <taxon>Vertebrata</taxon>
        <taxon>Euteleostomi</taxon>
        <taxon>Mammalia</taxon>
        <taxon>Eutheria</taxon>
        <taxon>Laurasiatheria</taxon>
        <taxon>Carnivora</taxon>
        <taxon>Feliformia</taxon>
        <taxon>Felidae</taxon>
        <taxon>Felinae</taxon>
        <taxon>Felis</taxon>
    </lineage>
</organism>
<proteinExistence type="predicted"/>
<protein>
    <recommendedName>
        <fullName evidence="4">Ribosomal protein L10e/L16 domain-containing protein</fullName>
    </recommendedName>
</protein>
<dbReference type="Gene3D" id="3.90.1170.10">
    <property type="entry name" value="Ribosomal protein L10e/L16"/>
    <property type="match status" value="1"/>
</dbReference>
<dbReference type="InterPro" id="IPR036920">
    <property type="entry name" value="Ribosomal_uL16_sf"/>
</dbReference>
<sequence>GCRQVCGVSLESPRAQWPGVRTGQVVVSIRTKLRNKGPVTEAPRRAKFKFPGRQEIHISKKWGFTEFNADESEDMMAEKPFIPDGYGVKYIPHHGPLDKWRTLHSRELQTARPHSCPPINPASCLNKQKANRKKNPKKHKGNVLE</sequence>
<name>A0ABI7VU27_FELCA</name>
<keyword evidence="3" id="KW-1185">Reference proteome</keyword>
<evidence type="ECO:0000313" key="3">
    <source>
        <dbReference type="Proteomes" id="UP000823872"/>
    </source>
</evidence>
<dbReference type="InterPro" id="IPR001197">
    <property type="entry name" value="Ribosomal_uL16_euk_arch"/>
</dbReference>
<gene>
    <name evidence="2" type="primary">FKBP1B</name>
</gene>
<dbReference type="SUPFAM" id="SSF54686">
    <property type="entry name" value="Ribosomal protein L16p/L10e"/>
    <property type="match status" value="1"/>
</dbReference>
<dbReference type="Gene3D" id="3.30.60.300">
    <property type="match status" value="1"/>
</dbReference>
<dbReference type="Proteomes" id="UP000823872">
    <property type="component" value="Chromosome F2"/>
</dbReference>
<evidence type="ECO:0000313" key="2">
    <source>
        <dbReference type="Ensembl" id="ENSFCTP00005001369.1"/>
    </source>
</evidence>
<evidence type="ECO:0000256" key="1">
    <source>
        <dbReference type="SAM" id="MobiDB-lite"/>
    </source>
</evidence>
<feature type="compositionally biased region" description="Basic residues" evidence="1">
    <location>
        <begin position="129"/>
        <end position="145"/>
    </location>
</feature>
<reference evidence="2" key="3">
    <citation type="submission" date="2025-09" db="UniProtKB">
        <authorList>
            <consortium name="Ensembl"/>
        </authorList>
    </citation>
    <scope>IDENTIFICATION</scope>
    <source>
        <strain evidence="2">breed Abyssinian</strain>
    </source>
</reference>
<accession>A0ABI7VU27</accession>
<evidence type="ECO:0008006" key="4">
    <source>
        <dbReference type="Google" id="ProtNLM"/>
    </source>
</evidence>
<reference evidence="2 3" key="1">
    <citation type="submission" date="2021-02" db="EMBL/GenBank/DDBJ databases">
        <title>Safari Cat Assemblies.</title>
        <authorList>
            <person name="Bredemeyer K.R."/>
            <person name="Murphy W.J."/>
        </authorList>
    </citation>
    <scope>NUCLEOTIDE SEQUENCE [LARGE SCALE GENOMIC DNA]</scope>
</reference>
<reference evidence="2" key="2">
    <citation type="submission" date="2025-08" db="UniProtKB">
        <authorList>
            <consortium name="Ensembl"/>
        </authorList>
    </citation>
    <scope>IDENTIFICATION</scope>
    <source>
        <strain evidence="2">breed Abyssinian</strain>
    </source>
</reference>
<dbReference type="GeneTree" id="ENSGT00390000003897"/>
<dbReference type="Ensembl" id="ENSFCTT00005002356.1">
    <property type="protein sequence ID" value="ENSFCTP00005001369.1"/>
    <property type="gene ID" value="ENSFCTG00005000889.1"/>
</dbReference>
<feature type="region of interest" description="Disordered" evidence="1">
    <location>
        <begin position="108"/>
        <end position="145"/>
    </location>
</feature>
<dbReference type="PANTHER" id="PTHR11726">
    <property type="entry name" value="60S RIBOSOMAL PROTEIN L10"/>
    <property type="match status" value="1"/>
</dbReference>